<keyword evidence="2 4" id="KW-0732">Signal</keyword>
<evidence type="ECO:0000313" key="6">
    <source>
        <dbReference type="Proteomes" id="UP001359559"/>
    </source>
</evidence>
<dbReference type="Pfam" id="PF04885">
    <property type="entry name" value="Stig1"/>
    <property type="match status" value="1"/>
</dbReference>
<gene>
    <name evidence="5" type="ORF">RJT34_10883</name>
</gene>
<comment type="caution">
    <text evidence="5">The sequence shown here is derived from an EMBL/GenBank/DDBJ whole genome shotgun (WGS) entry which is preliminary data.</text>
</comment>
<dbReference type="InterPro" id="IPR006969">
    <property type="entry name" value="Stig-like"/>
</dbReference>
<evidence type="ECO:0000313" key="5">
    <source>
        <dbReference type="EMBL" id="KAK7300051.1"/>
    </source>
</evidence>
<dbReference type="AlphaFoldDB" id="A0AAN9PIY8"/>
<reference evidence="5 6" key="1">
    <citation type="submission" date="2024-01" db="EMBL/GenBank/DDBJ databases">
        <title>The genomes of 5 underutilized Papilionoideae crops provide insights into root nodulation and disease resistance.</title>
        <authorList>
            <person name="Yuan L."/>
        </authorList>
    </citation>
    <scope>NUCLEOTIDE SEQUENCE [LARGE SCALE GENOMIC DNA]</scope>
    <source>
        <strain evidence="5">LY-2023</strain>
        <tissue evidence="5">Leaf</tissue>
    </source>
</reference>
<feature type="signal peptide" evidence="4">
    <location>
        <begin position="1"/>
        <end position="22"/>
    </location>
</feature>
<comment type="similarity">
    <text evidence="1">Belongs to the STIG1 family.</text>
</comment>
<dbReference type="PANTHER" id="PTHR33227">
    <property type="entry name" value="STIGMA-SPECIFIC STIG1-LIKE PROTEIN 3"/>
    <property type="match status" value="1"/>
</dbReference>
<dbReference type="PANTHER" id="PTHR33227:SF58">
    <property type="entry name" value="STIGMA-SPECIFIC STIG1 FAMILY PROTEIN"/>
    <property type="match status" value="1"/>
</dbReference>
<dbReference type="Proteomes" id="UP001359559">
    <property type="component" value="Unassembled WGS sequence"/>
</dbReference>
<feature type="chain" id="PRO_5042897588" description="Stigma-specific protein Stig1" evidence="4">
    <location>
        <begin position="23"/>
        <end position="222"/>
    </location>
</feature>
<evidence type="ECO:0000256" key="3">
    <source>
        <dbReference type="SAM" id="MobiDB-lite"/>
    </source>
</evidence>
<protein>
    <recommendedName>
        <fullName evidence="7">Stigma-specific protein Stig1</fullName>
    </recommendedName>
</protein>
<accession>A0AAN9PIY8</accession>
<evidence type="ECO:0000256" key="1">
    <source>
        <dbReference type="ARBA" id="ARBA00006010"/>
    </source>
</evidence>
<feature type="region of interest" description="Disordered" evidence="3">
    <location>
        <begin position="137"/>
        <end position="222"/>
    </location>
</feature>
<sequence>MTLNVQALVLVMTLLLIQEGNSTPQEVYENDINANVSSSPKKDENQLMGCRTRPWICLRGEFPPRTVCCGDRCVDLTSDRDNCGLCGIRCSLVRQCCNRLCLNIYVNPFNCGRCGNVCPIGRLCLLGFCSASQQTTTPISPPLPIPPPLENPPRVPELPPPNPPAIPISPPSPTLPPQENPPRVPELPPPNPPAIPISPSLPPQENPPRVPELPPPNPPTMK</sequence>
<feature type="compositionally biased region" description="Pro residues" evidence="3">
    <location>
        <begin position="139"/>
        <end position="222"/>
    </location>
</feature>
<name>A0AAN9PIY8_CLITE</name>
<evidence type="ECO:0000256" key="4">
    <source>
        <dbReference type="SAM" id="SignalP"/>
    </source>
</evidence>
<evidence type="ECO:0008006" key="7">
    <source>
        <dbReference type="Google" id="ProtNLM"/>
    </source>
</evidence>
<proteinExistence type="inferred from homology"/>
<keyword evidence="6" id="KW-1185">Reference proteome</keyword>
<organism evidence="5 6">
    <name type="scientific">Clitoria ternatea</name>
    <name type="common">Butterfly pea</name>
    <dbReference type="NCBI Taxonomy" id="43366"/>
    <lineage>
        <taxon>Eukaryota</taxon>
        <taxon>Viridiplantae</taxon>
        <taxon>Streptophyta</taxon>
        <taxon>Embryophyta</taxon>
        <taxon>Tracheophyta</taxon>
        <taxon>Spermatophyta</taxon>
        <taxon>Magnoliopsida</taxon>
        <taxon>eudicotyledons</taxon>
        <taxon>Gunneridae</taxon>
        <taxon>Pentapetalae</taxon>
        <taxon>rosids</taxon>
        <taxon>fabids</taxon>
        <taxon>Fabales</taxon>
        <taxon>Fabaceae</taxon>
        <taxon>Papilionoideae</taxon>
        <taxon>50 kb inversion clade</taxon>
        <taxon>NPAAA clade</taxon>
        <taxon>indigoferoid/millettioid clade</taxon>
        <taxon>Phaseoleae</taxon>
        <taxon>Clitoria</taxon>
    </lineage>
</organism>
<evidence type="ECO:0000256" key="2">
    <source>
        <dbReference type="ARBA" id="ARBA00022729"/>
    </source>
</evidence>
<dbReference type="EMBL" id="JAYKXN010000003">
    <property type="protein sequence ID" value="KAK7300051.1"/>
    <property type="molecule type" value="Genomic_DNA"/>
</dbReference>